<protein>
    <submittedName>
        <fullName evidence="3">Uncharacterized protein</fullName>
    </submittedName>
</protein>
<keyword evidence="2" id="KW-1133">Transmembrane helix</keyword>
<comment type="caution">
    <text evidence="3">The sequence shown here is derived from an EMBL/GenBank/DDBJ whole genome shotgun (WGS) entry which is preliminary data.</text>
</comment>
<proteinExistence type="predicted"/>
<keyword evidence="2" id="KW-0472">Membrane</keyword>
<keyword evidence="2" id="KW-0812">Transmembrane</keyword>
<evidence type="ECO:0000256" key="1">
    <source>
        <dbReference type="SAM" id="MobiDB-lite"/>
    </source>
</evidence>
<feature type="transmembrane region" description="Helical" evidence="2">
    <location>
        <begin position="72"/>
        <end position="92"/>
    </location>
</feature>
<feature type="transmembrane region" description="Helical" evidence="2">
    <location>
        <begin position="138"/>
        <end position="165"/>
    </location>
</feature>
<dbReference type="ExpressionAtlas" id="A0A3L6FIJ1">
    <property type="expression patterns" value="baseline and differential"/>
</dbReference>
<feature type="transmembrane region" description="Helical" evidence="2">
    <location>
        <begin position="104"/>
        <end position="126"/>
    </location>
</feature>
<dbReference type="AlphaFoldDB" id="A0A3L6FIJ1"/>
<gene>
    <name evidence="3" type="ORF">Zm00014a_000282</name>
</gene>
<dbReference type="EMBL" id="NCVQ01000004">
    <property type="protein sequence ID" value="PWZ32763.1"/>
    <property type="molecule type" value="Genomic_DNA"/>
</dbReference>
<accession>A0A3L6FIJ1</accession>
<reference evidence="3" key="1">
    <citation type="journal article" date="2018" name="Nat. Genet.">
        <title>Extensive intraspecific gene order and gene structural variations between Mo17 and other maize genomes.</title>
        <authorList>
            <person name="Sun S."/>
            <person name="Zhou Y."/>
            <person name="Chen J."/>
            <person name="Shi J."/>
            <person name="Zhao H."/>
            <person name="Zhao H."/>
            <person name="Song W."/>
            <person name="Zhang M."/>
            <person name="Cui Y."/>
            <person name="Dong X."/>
            <person name="Liu H."/>
            <person name="Ma X."/>
            <person name="Jiao Y."/>
            <person name="Wang B."/>
            <person name="Wei X."/>
            <person name="Stein J.C."/>
            <person name="Glaubitz J.C."/>
            <person name="Lu F."/>
            <person name="Yu G."/>
            <person name="Liang C."/>
            <person name="Fengler K."/>
            <person name="Li B."/>
            <person name="Rafalski A."/>
            <person name="Schnable P.S."/>
            <person name="Ware D.H."/>
            <person name="Buckler E.S."/>
            <person name="Lai J."/>
        </authorList>
    </citation>
    <scope>NUCLEOTIDE SEQUENCE [LARGE SCALE GENOMIC DNA]</scope>
    <source>
        <tissue evidence="3">Seedling</tissue>
    </source>
</reference>
<evidence type="ECO:0000256" key="2">
    <source>
        <dbReference type="SAM" id="Phobius"/>
    </source>
</evidence>
<sequence length="390" mass="44371">MPNPANIQRPSTAQSREVPAGARNTAIRTPHFDRLPRRRGACARGRRTMQEAATSSSPLPSLSNGYQPLPPLYLGFLAIWAASGFSWAFTTWRNRHYHQANNLQWILSLVPLIKALQMALSFLFWYSCVQLQTCSLWMSFGAYVAGVLFQTASFVCFVLISHGYCIVCERLSIRERRTTAALGCLLYLSLIGYKAAVPYFTAILLVNYFASFYVIFRRTSQNLEALQEQLSLVEEEGIHSLHGALNTKYTMFKRFQGTMQVAAVAFIMVYMRADDTPDNYWFRVLVREWVQFCIFMYTGWNFRIPEASLHLPAMPLVKSAWEITMPPPIYSVEMDAADFKGLVSDQWHVGVRTTEESGCSAQQPLLVLVQNPTQRRLVLPVQVSVRHNQV</sequence>
<name>A0A3L6FIJ1_MAIZE</name>
<dbReference type="PANTHER" id="PTHR36329:SF1">
    <property type="entry name" value="TRANSMEMBRANE PROTEIN"/>
    <property type="match status" value="1"/>
</dbReference>
<dbReference type="PANTHER" id="PTHR36329">
    <property type="entry name" value="TRANSMEMBRANE PROTEIN"/>
    <property type="match status" value="1"/>
</dbReference>
<evidence type="ECO:0000313" key="3">
    <source>
        <dbReference type="EMBL" id="PWZ32763.1"/>
    </source>
</evidence>
<feature type="region of interest" description="Disordered" evidence="1">
    <location>
        <begin position="1"/>
        <end position="28"/>
    </location>
</feature>
<organism evidence="3">
    <name type="scientific">Zea mays</name>
    <name type="common">Maize</name>
    <dbReference type="NCBI Taxonomy" id="4577"/>
    <lineage>
        <taxon>Eukaryota</taxon>
        <taxon>Viridiplantae</taxon>
        <taxon>Streptophyta</taxon>
        <taxon>Embryophyta</taxon>
        <taxon>Tracheophyta</taxon>
        <taxon>Spermatophyta</taxon>
        <taxon>Magnoliopsida</taxon>
        <taxon>Liliopsida</taxon>
        <taxon>Poales</taxon>
        <taxon>Poaceae</taxon>
        <taxon>PACMAD clade</taxon>
        <taxon>Panicoideae</taxon>
        <taxon>Andropogonodae</taxon>
        <taxon>Andropogoneae</taxon>
        <taxon>Tripsacinae</taxon>
        <taxon>Zea</taxon>
    </lineage>
</organism>
<dbReference type="Proteomes" id="UP000251960">
    <property type="component" value="Chromosome 3"/>
</dbReference>
<feature type="compositionally biased region" description="Polar residues" evidence="1">
    <location>
        <begin position="1"/>
        <end position="15"/>
    </location>
</feature>